<dbReference type="Proteomes" id="UP000704762">
    <property type="component" value="Unassembled WGS sequence"/>
</dbReference>
<dbReference type="InterPro" id="IPR050455">
    <property type="entry name" value="Tpx_Peroxidase_subfamily"/>
</dbReference>
<evidence type="ECO:0000256" key="5">
    <source>
        <dbReference type="SAM" id="MobiDB-lite"/>
    </source>
</evidence>
<feature type="region of interest" description="Disordered" evidence="5">
    <location>
        <begin position="1"/>
        <end position="22"/>
    </location>
</feature>
<protein>
    <submittedName>
        <fullName evidence="7">Peroxiredoxin</fullName>
    </submittedName>
</protein>
<dbReference type="InterPro" id="IPR013766">
    <property type="entry name" value="Thioredoxin_domain"/>
</dbReference>
<dbReference type="Pfam" id="PF00578">
    <property type="entry name" value="AhpC-TSA"/>
    <property type="match status" value="1"/>
</dbReference>
<gene>
    <name evidence="7" type="ORF">JOE57_000513</name>
</gene>
<evidence type="ECO:0000256" key="2">
    <source>
        <dbReference type="ARBA" id="ARBA00022862"/>
    </source>
</evidence>
<evidence type="ECO:0000259" key="6">
    <source>
        <dbReference type="PROSITE" id="PS51352"/>
    </source>
</evidence>
<evidence type="ECO:0000313" key="7">
    <source>
        <dbReference type="EMBL" id="MBM7797592.1"/>
    </source>
</evidence>
<dbReference type="PANTHER" id="PTHR43110">
    <property type="entry name" value="THIOL PEROXIDASE"/>
    <property type="match status" value="1"/>
</dbReference>
<dbReference type="PROSITE" id="PS51352">
    <property type="entry name" value="THIOREDOXIN_2"/>
    <property type="match status" value="1"/>
</dbReference>
<keyword evidence="3" id="KW-0560">Oxidoreductase</keyword>
<evidence type="ECO:0000256" key="3">
    <source>
        <dbReference type="ARBA" id="ARBA00023002"/>
    </source>
</evidence>
<accession>A0ABS2RGD3</accession>
<keyword evidence="8" id="KW-1185">Reference proteome</keyword>
<dbReference type="EMBL" id="JAFBCF010000001">
    <property type="protein sequence ID" value="MBM7797592.1"/>
    <property type="molecule type" value="Genomic_DNA"/>
</dbReference>
<feature type="domain" description="Thioredoxin" evidence="6">
    <location>
        <begin position="16"/>
        <end position="166"/>
    </location>
</feature>
<organism evidence="7 8">
    <name type="scientific">Microlunatus panaciterrae</name>
    <dbReference type="NCBI Taxonomy" id="400768"/>
    <lineage>
        <taxon>Bacteria</taxon>
        <taxon>Bacillati</taxon>
        <taxon>Actinomycetota</taxon>
        <taxon>Actinomycetes</taxon>
        <taxon>Propionibacteriales</taxon>
        <taxon>Propionibacteriaceae</taxon>
        <taxon>Microlunatus</taxon>
    </lineage>
</organism>
<dbReference type="PANTHER" id="PTHR43110:SF1">
    <property type="entry name" value="THIOL PEROXIDASE"/>
    <property type="match status" value="1"/>
</dbReference>
<dbReference type="Gene3D" id="3.40.30.10">
    <property type="entry name" value="Glutaredoxin"/>
    <property type="match status" value="1"/>
</dbReference>
<comment type="caution">
    <text evidence="7">The sequence shown here is derived from an EMBL/GenBank/DDBJ whole genome shotgun (WGS) entry which is preliminary data.</text>
</comment>
<sequence length="166" mass="17592">MTGSALEPSAQQDPVAPLGAPAPDFTLTNQHGELVRLSTLRGSPVLVVFFPAAFTGVCTGELRALRQHQPDFDALGARLLAISTDTMFALRVFSDSEQLTFPLLSDFWPHGAVAQAYGVFDFELGSARRASFVVDAGGTIRWSVLSEISKARDVADQLAAVAAEGG</sequence>
<evidence type="ECO:0000256" key="4">
    <source>
        <dbReference type="ARBA" id="ARBA00023284"/>
    </source>
</evidence>
<dbReference type="InterPro" id="IPR000866">
    <property type="entry name" value="AhpC/TSA"/>
</dbReference>
<keyword evidence="1" id="KW-0575">Peroxidase</keyword>
<dbReference type="CDD" id="cd03018">
    <property type="entry name" value="PRX_AhpE_like"/>
    <property type="match status" value="1"/>
</dbReference>
<dbReference type="InterPro" id="IPR024706">
    <property type="entry name" value="Peroxiredoxin_AhpC-typ"/>
</dbReference>
<name>A0ABS2RGD3_9ACTN</name>
<reference evidence="7 8" key="1">
    <citation type="submission" date="2021-01" db="EMBL/GenBank/DDBJ databases">
        <title>Sequencing the genomes of 1000 actinobacteria strains.</title>
        <authorList>
            <person name="Klenk H.-P."/>
        </authorList>
    </citation>
    <scope>NUCLEOTIDE SEQUENCE [LARGE SCALE GENOMIC DNA]</scope>
    <source>
        <strain evidence="7 8">DSM 18662</strain>
    </source>
</reference>
<keyword evidence="2" id="KW-0049">Antioxidant</keyword>
<proteinExistence type="predicted"/>
<keyword evidence="4" id="KW-0676">Redox-active center</keyword>
<dbReference type="SUPFAM" id="SSF52833">
    <property type="entry name" value="Thioredoxin-like"/>
    <property type="match status" value="1"/>
</dbReference>
<dbReference type="InterPro" id="IPR036249">
    <property type="entry name" value="Thioredoxin-like_sf"/>
</dbReference>
<dbReference type="RefSeq" id="WP_204916254.1">
    <property type="nucleotide sequence ID" value="NZ_BAAAQP010000011.1"/>
</dbReference>
<dbReference type="PIRSF" id="PIRSF000239">
    <property type="entry name" value="AHPC"/>
    <property type="match status" value="1"/>
</dbReference>
<evidence type="ECO:0000313" key="8">
    <source>
        <dbReference type="Proteomes" id="UP000704762"/>
    </source>
</evidence>
<evidence type="ECO:0000256" key="1">
    <source>
        <dbReference type="ARBA" id="ARBA00022559"/>
    </source>
</evidence>